<dbReference type="Proteomes" id="UP000640583">
    <property type="component" value="Unassembled WGS sequence"/>
</dbReference>
<gene>
    <name evidence="2" type="ORF">H1D41_03490</name>
</gene>
<evidence type="ECO:0000256" key="1">
    <source>
        <dbReference type="ARBA" id="ARBA00023172"/>
    </source>
</evidence>
<name>A0A8J7ITE0_9RHOB</name>
<dbReference type="AlphaFoldDB" id="A0A8J7ITE0"/>
<comment type="caution">
    <text evidence="2">The sequence shown here is derived from an EMBL/GenBank/DDBJ whole genome shotgun (WGS) entry which is preliminary data.</text>
</comment>
<dbReference type="GO" id="GO:0015074">
    <property type="term" value="P:DNA integration"/>
    <property type="evidence" value="ECO:0007669"/>
    <property type="project" value="InterPro"/>
</dbReference>
<accession>A0A8J7ITE0</accession>
<keyword evidence="1" id="KW-0233">DNA recombination</keyword>
<protein>
    <submittedName>
        <fullName evidence="2">Uncharacterized protein</fullName>
    </submittedName>
</protein>
<dbReference type="SUPFAM" id="SSF56349">
    <property type="entry name" value="DNA breaking-rejoining enzymes"/>
    <property type="match status" value="1"/>
</dbReference>
<dbReference type="RefSeq" id="WP_228847601.1">
    <property type="nucleotide sequence ID" value="NZ_JADCKQ010000002.1"/>
</dbReference>
<organism evidence="2 3">
    <name type="scientific">Halocynthiibacter styelae</name>
    <dbReference type="NCBI Taxonomy" id="2761955"/>
    <lineage>
        <taxon>Bacteria</taxon>
        <taxon>Pseudomonadati</taxon>
        <taxon>Pseudomonadota</taxon>
        <taxon>Alphaproteobacteria</taxon>
        <taxon>Rhodobacterales</taxon>
        <taxon>Paracoccaceae</taxon>
        <taxon>Halocynthiibacter</taxon>
    </lineage>
</organism>
<dbReference type="Gene3D" id="1.10.443.10">
    <property type="entry name" value="Intergrase catalytic core"/>
    <property type="match status" value="1"/>
</dbReference>
<dbReference type="InterPro" id="IPR013762">
    <property type="entry name" value="Integrase-like_cat_sf"/>
</dbReference>
<proteinExistence type="predicted"/>
<dbReference type="InterPro" id="IPR011010">
    <property type="entry name" value="DNA_brk_join_enz"/>
</dbReference>
<dbReference type="GO" id="GO:0006310">
    <property type="term" value="P:DNA recombination"/>
    <property type="evidence" value="ECO:0007669"/>
    <property type="project" value="UniProtKB-KW"/>
</dbReference>
<keyword evidence="3" id="KW-1185">Reference proteome</keyword>
<dbReference type="EMBL" id="JADCKQ010000002">
    <property type="protein sequence ID" value="MBI1492694.1"/>
    <property type="molecule type" value="Genomic_DNA"/>
</dbReference>
<evidence type="ECO:0000313" key="3">
    <source>
        <dbReference type="Proteomes" id="UP000640583"/>
    </source>
</evidence>
<reference evidence="2" key="1">
    <citation type="submission" date="2020-10" db="EMBL/GenBank/DDBJ databases">
        <title>Paenihalocynthiibacter styelae gen. nov., sp. nov., isolated from stalked sea squirt Styela clava.</title>
        <authorList>
            <person name="Kim Y.-O."/>
            <person name="Yoon J.-H."/>
        </authorList>
    </citation>
    <scope>NUCLEOTIDE SEQUENCE</scope>
    <source>
        <strain evidence="2">MYP1-1</strain>
    </source>
</reference>
<dbReference type="GO" id="GO:0003677">
    <property type="term" value="F:DNA binding"/>
    <property type="evidence" value="ECO:0007669"/>
    <property type="project" value="InterPro"/>
</dbReference>
<evidence type="ECO:0000313" key="2">
    <source>
        <dbReference type="EMBL" id="MBI1492694.1"/>
    </source>
</evidence>
<sequence>MQERKSLPLDQFPREIQRAIMRFKTPRRGRKGYSEAAIQNTVYGIGHYLAVVQNVGLPLEISHEGLSVFIDSLDSRALRSSTRLTYLSAVQTVAKEVNYPAEKRRLILEDCEIYRSAMKKEVPTKVRKLAAKPITLRDIAKAAVEWRKKAQQTTNNRRQTYFQRSAFLALLSLTPLRLRDVNALEVGVHVIRQNEAWVLRVESSKTNFRHSGPLHYSLTPYLDDLLLYGEKGLCLTRYAERVGTRLFANHIDEPLSLRTLAAGFKVATGHSPHIVRTLVHDAMAVHGAHGSDIARVLCGQTSVQIAKVYEIHAERFRAEKAQEVLAEIQRRMPI</sequence>